<dbReference type="PANTHER" id="PTHR43833">
    <property type="entry name" value="POTASSIUM CHANNEL PROTEIN 2-RELATED-RELATED"/>
    <property type="match status" value="1"/>
</dbReference>
<evidence type="ECO:0000259" key="2">
    <source>
        <dbReference type="PROSITE" id="PS51201"/>
    </source>
</evidence>
<accession>A0A411A9L3</accession>
<dbReference type="Gene3D" id="1.10.287.70">
    <property type="match status" value="1"/>
</dbReference>
<dbReference type="Pfam" id="PF07885">
    <property type="entry name" value="Ion_trans_2"/>
    <property type="match status" value="1"/>
</dbReference>
<dbReference type="GO" id="GO:0034220">
    <property type="term" value="P:monoatomic ion transmembrane transport"/>
    <property type="evidence" value="ECO:0007669"/>
    <property type="project" value="UniProtKB-KW"/>
</dbReference>
<evidence type="ECO:0000256" key="1">
    <source>
        <dbReference type="ARBA" id="ARBA00004651"/>
    </source>
</evidence>
<keyword evidence="3" id="KW-0813">Transport</keyword>
<dbReference type="Pfam" id="PF02254">
    <property type="entry name" value="TrkA_N"/>
    <property type="match status" value="1"/>
</dbReference>
<reference evidence="4" key="1">
    <citation type="submission" date="2020-10" db="EMBL/GenBank/DDBJ databases">
        <title>Complete genome sequence of Bacillus velezensis NST6.</title>
        <authorList>
            <person name="Choi J."/>
        </authorList>
    </citation>
    <scope>NUCLEOTIDE SEQUENCE [LARGE SCALE GENOMIC DNA]</scope>
    <source>
        <strain evidence="4">NST6</strain>
    </source>
</reference>
<evidence type="ECO:0000313" key="3">
    <source>
        <dbReference type="EMBL" id="QOY27660.1"/>
    </source>
</evidence>
<dbReference type="InterPro" id="IPR013099">
    <property type="entry name" value="K_chnl_dom"/>
</dbReference>
<dbReference type="EMBL" id="CP063687">
    <property type="protein sequence ID" value="QOY27660.1"/>
    <property type="molecule type" value="Genomic_DNA"/>
</dbReference>
<evidence type="ECO:0000313" key="4">
    <source>
        <dbReference type="Proteomes" id="UP000587477"/>
    </source>
</evidence>
<keyword evidence="3" id="KW-0406">Ion transport</keyword>
<dbReference type="SUPFAM" id="SSF81324">
    <property type="entry name" value="Voltage-gated potassium channels"/>
    <property type="match status" value="1"/>
</dbReference>
<dbReference type="InterPro" id="IPR036291">
    <property type="entry name" value="NAD(P)-bd_dom_sf"/>
</dbReference>
<name>A0A411A9L3_BACVE</name>
<dbReference type="GO" id="GO:0006813">
    <property type="term" value="P:potassium ion transport"/>
    <property type="evidence" value="ECO:0007669"/>
    <property type="project" value="InterPro"/>
</dbReference>
<dbReference type="InterPro" id="IPR050721">
    <property type="entry name" value="Trk_Ktr_HKT_K-transport"/>
</dbReference>
<dbReference type="PANTHER" id="PTHR43833:SF9">
    <property type="entry name" value="POTASSIUM CHANNEL PROTEIN YUGO-RELATED"/>
    <property type="match status" value="1"/>
</dbReference>
<organism evidence="3 4">
    <name type="scientific">Bacillus velezensis</name>
    <dbReference type="NCBI Taxonomy" id="492670"/>
    <lineage>
        <taxon>Bacteria</taxon>
        <taxon>Bacillati</taxon>
        <taxon>Bacillota</taxon>
        <taxon>Bacilli</taxon>
        <taxon>Bacillales</taxon>
        <taxon>Bacillaceae</taxon>
        <taxon>Bacillus</taxon>
        <taxon>Bacillus amyloliquefaciens group</taxon>
    </lineage>
</organism>
<dbReference type="SUPFAM" id="SSF51735">
    <property type="entry name" value="NAD(P)-binding Rossmann-fold domains"/>
    <property type="match status" value="1"/>
</dbReference>
<sequence length="328" mass="36729">MKSNRIFISWLRWPLYVRIGLIIIALILLFGQLIYMLEPKQFTSVFEGVWWAVITVATVGYGDYVPQTPLGQIAGMVLVLSGASFVTAYFATLSSAVFSKQHRYVEGKVAFKGKGHVILIGWNEKSHMLLKELQHIAPSKTVVLIDDSLREGPLIENVHFIRGHAADDSTLNKANVTEADTVILTADQQKNESEADMLSVLTLLAIKGLHPSVYCIVEILTERYVKNAERAGANKILCTSRLSSRVMFEHYRVKLQLAKPQTLSDLTLEKKVRIIPVPGELKGSSYHDCALYYLKRNTTIIGIQKEEGPMLTPPLLYKVLDTDLFLAL</sequence>
<dbReference type="PROSITE" id="PS51201">
    <property type="entry name" value="RCK_N"/>
    <property type="match status" value="1"/>
</dbReference>
<dbReference type="GO" id="GO:0005886">
    <property type="term" value="C:plasma membrane"/>
    <property type="evidence" value="ECO:0007669"/>
    <property type="project" value="UniProtKB-SubCell"/>
</dbReference>
<comment type="subcellular location">
    <subcellularLocation>
        <location evidence="1">Cell membrane</location>
        <topology evidence="1">Multi-pass membrane protein</topology>
    </subcellularLocation>
</comment>
<protein>
    <submittedName>
        <fullName evidence="3">Cyclic nucleotide-gated potassium channel</fullName>
    </submittedName>
</protein>
<dbReference type="AlphaFoldDB" id="A0A411A9L3"/>
<keyword evidence="3" id="KW-0407">Ion channel</keyword>
<dbReference type="InterPro" id="IPR003148">
    <property type="entry name" value="RCK_N"/>
</dbReference>
<feature type="domain" description="RCK N-terminal" evidence="2">
    <location>
        <begin position="114"/>
        <end position="238"/>
    </location>
</feature>
<dbReference type="Gene3D" id="3.40.50.720">
    <property type="entry name" value="NAD(P)-binding Rossmann-like Domain"/>
    <property type="match status" value="1"/>
</dbReference>
<gene>
    <name evidence="3" type="ORF">BACVE_002673</name>
</gene>
<dbReference type="RefSeq" id="WP_128974216.1">
    <property type="nucleotide sequence ID" value="NZ_CP035393.1"/>
</dbReference>
<dbReference type="Proteomes" id="UP000587477">
    <property type="component" value="Chromosome"/>
</dbReference>
<proteinExistence type="predicted"/>